<gene>
    <name evidence="1" type="ORF">C7P63_05435</name>
</gene>
<keyword evidence="2" id="KW-1185">Reference proteome</keyword>
<name>A0A3S0GDB3_9ENTE</name>
<proteinExistence type="predicted"/>
<organism evidence="1 2">
    <name type="scientific">Vagococcus humatus</name>
    <dbReference type="NCBI Taxonomy" id="1889241"/>
    <lineage>
        <taxon>Bacteria</taxon>
        <taxon>Bacillati</taxon>
        <taxon>Bacillota</taxon>
        <taxon>Bacilli</taxon>
        <taxon>Lactobacillales</taxon>
        <taxon>Enterococcaceae</taxon>
        <taxon>Vagococcus</taxon>
    </lineage>
</organism>
<dbReference type="Gene3D" id="3.40.91.50">
    <property type="match status" value="1"/>
</dbReference>
<accession>A0A3S0GDB3</accession>
<evidence type="ECO:0000313" key="2">
    <source>
        <dbReference type="Proteomes" id="UP000277864"/>
    </source>
</evidence>
<dbReference type="OrthoDB" id="3010190at2"/>
<comment type="caution">
    <text evidence="1">The sequence shown here is derived from an EMBL/GenBank/DDBJ whole genome shotgun (WGS) entry which is preliminary data.</text>
</comment>
<dbReference type="RefSeq" id="WP_125943152.1">
    <property type="nucleotide sequence ID" value="NZ_PXZH01000002.1"/>
</dbReference>
<sequence length="592" mass="68184">MASRNRDKQVWFVPKRANVHQMIALLHGIISRKYDGTTWNTSKQDNLNLELKKLGATQSGNKIAPQGMRTLLASLHYLGFVYLDTTTTPTTLRVTKAGYNFYSTHQNDLRPMDKLTKGLTIDYSESVLYQMAKLQITNPIILPHCEDIYVFPFRVTLQMLRTLNYLDMEEIAMFVFHTRDMSEIEYKISEILNFRNLNSKDREHLVNQYKATNIGNLTLKKAPSAGYFMAFCMGTGIMTKSRVDTNGGNKVGAISIKKNMLQWVDELLEFHKNTEIFDFEDNLNLWISYFGNPLRDFPPTLMKINNYVNNELYIEINDSQDNLIDTTIINANDRYFTPIFENENYTINIYNITDGTLIYSNSFISIKHQQFTIDDQLILKGNFVNEKPMFLSYSTLETNRLINEILDHSASKNFSDKMLIKLRLLQTKLGIDKFNDKSLRGAQYEYLFYLLLSQLKNRKIIDEVIWNGKIGNYNLPTQAPGGKTGTPDIIFILNNERYILELTTIKSKSMQFTAEGSSVPDHIKIYQEEYPDVVVKGIFCAPMVHERVHAAMNSILSGYNIPLISISDVELLNILNSESKQELSQKLNSIFN</sequence>
<evidence type="ECO:0000313" key="1">
    <source>
        <dbReference type="EMBL" id="RST89218.1"/>
    </source>
</evidence>
<reference evidence="1 2" key="1">
    <citation type="submission" date="2018-03" db="EMBL/GenBank/DDBJ databases">
        <authorList>
            <person name="Gulvik C.A."/>
        </authorList>
    </citation>
    <scope>NUCLEOTIDE SEQUENCE [LARGE SCALE GENOMIC DNA]</scope>
    <source>
        <strain evidence="1 2">JCM 31581</strain>
    </source>
</reference>
<keyword evidence="1" id="KW-0255">Endonuclease</keyword>
<keyword evidence="1" id="KW-0540">Nuclease</keyword>
<dbReference type="Proteomes" id="UP000277864">
    <property type="component" value="Unassembled WGS sequence"/>
</dbReference>
<keyword evidence="1" id="KW-0378">Hydrolase</keyword>
<protein>
    <submittedName>
        <fullName evidence="1">AlwI family type II restriction endonuclease</fullName>
    </submittedName>
</protein>
<dbReference type="AlphaFoldDB" id="A0A3S0GDB3"/>
<dbReference type="EMBL" id="PXZH01000002">
    <property type="protein sequence ID" value="RST89218.1"/>
    <property type="molecule type" value="Genomic_DNA"/>
</dbReference>
<dbReference type="GO" id="GO:0004519">
    <property type="term" value="F:endonuclease activity"/>
    <property type="evidence" value="ECO:0007669"/>
    <property type="project" value="UniProtKB-KW"/>
</dbReference>